<evidence type="ECO:0000313" key="3">
    <source>
        <dbReference type="Proteomes" id="UP000187735"/>
    </source>
</evidence>
<keyword evidence="1" id="KW-0472">Membrane</keyword>
<dbReference type="STRING" id="1891926.Fuma_06533"/>
<evidence type="ECO:0000313" key="2">
    <source>
        <dbReference type="EMBL" id="APZ96859.1"/>
    </source>
</evidence>
<protein>
    <submittedName>
        <fullName evidence="2">Uncharacterized protein</fullName>
    </submittedName>
</protein>
<accession>A0A1P8WS26</accession>
<keyword evidence="1" id="KW-0812">Transmembrane</keyword>
<feature type="transmembrane region" description="Helical" evidence="1">
    <location>
        <begin position="51"/>
        <end position="74"/>
    </location>
</feature>
<keyword evidence="3" id="KW-1185">Reference proteome</keyword>
<feature type="transmembrane region" description="Helical" evidence="1">
    <location>
        <begin position="95"/>
        <end position="114"/>
    </location>
</feature>
<evidence type="ECO:0000256" key="1">
    <source>
        <dbReference type="SAM" id="Phobius"/>
    </source>
</evidence>
<name>A0A1P8WS26_9PLAN</name>
<dbReference type="KEGG" id="fmr:Fuma_06533"/>
<organism evidence="2 3">
    <name type="scientific">Fuerstiella marisgermanici</name>
    <dbReference type="NCBI Taxonomy" id="1891926"/>
    <lineage>
        <taxon>Bacteria</taxon>
        <taxon>Pseudomonadati</taxon>
        <taxon>Planctomycetota</taxon>
        <taxon>Planctomycetia</taxon>
        <taxon>Planctomycetales</taxon>
        <taxon>Planctomycetaceae</taxon>
        <taxon>Fuerstiella</taxon>
    </lineage>
</organism>
<dbReference type="EMBL" id="CP017641">
    <property type="protein sequence ID" value="APZ96859.1"/>
    <property type="molecule type" value="Genomic_DNA"/>
</dbReference>
<proteinExistence type="predicted"/>
<keyword evidence="1" id="KW-1133">Transmembrane helix</keyword>
<gene>
    <name evidence="2" type="ORF">Fuma_06533</name>
</gene>
<reference evidence="2 3" key="1">
    <citation type="journal article" date="2016" name="Front. Microbiol.">
        <title>Fuerstia marisgermanicae gen. nov., sp. nov., an Unusual Member of the Phylum Planctomycetes from the German Wadden Sea.</title>
        <authorList>
            <person name="Kohn T."/>
            <person name="Heuer A."/>
            <person name="Jogler M."/>
            <person name="Vollmers J."/>
            <person name="Boedeker C."/>
            <person name="Bunk B."/>
            <person name="Rast P."/>
            <person name="Borchert D."/>
            <person name="Glockner I."/>
            <person name="Freese H.M."/>
            <person name="Klenk H.P."/>
            <person name="Overmann J."/>
            <person name="Kaster A.K."/>
            <person name="Rohde M."/>
            <person name="Wiegand S."/>
            <person name="Jogler C."/>
        </authorList>
    </citation>
    <scope>NUCLEOTIDE SEQUENCE [LARGE SCALE GENOMIC DNA]</scope>
    <source>
        <strain evidence="2 3">NH11</strain>
    </source>
</reference>
<sequence>MNSHKRTLTTFCMLSAVVCSHEGTAIAGMPAPLPSSWTADSANQLYQHADSAVILRLQAISFFAVLLLLSGWFVKLLWNSVGRDFPALPQLSYGRAIGLVGLWGVAFVIVLTMISGARELMTPGAWQKQGWTYRLADSESAATVSQTTNRRRRLEELRAALWQYAATNNGQLPNLDSPAIDVELTEIPGWAGINYLTVPNRHAEAAGRLYVFEPELDHDERLVLLTNGFIGSMNSATIRKLLSDSGSSTSLPHRGTP</sequence>
<dbReference type="AlphaFoldDB" id="A0A1P8WS26"/>
<dbReference type="OrthoDB" id="277430at2"/>
<dbReference type="Proteomes" id="UP000187735">
    <property type="component" value="Chromosome"/>
</dbReference>
<dbReference type="RefSeq" id="WP_145944504.1">
    <property type="nucleotide sequence ID" value="NZ_CP017641.1"/>
</dbReference>